<evidence type="ECO:0000313" key="1">
    <source>
        <dbReference type="EMBL" id="CAG9606854.1"/>
    </source>
</evidence>
<protein>
    <recommendedName>
        <fullName evidence="3">Helix-turn-helix domain-containing protein</fullName>
    </recommendedName>
</protein>
<proteinExistence type="predicted"/>
<accession>A0A9C7G6V7</accession>
<dbReference type="AlphaFoldDB" id="A0A9C7G6V7"/>
<name>A0A9C7G6V7_9BACI</name>
<reference evidence="1" key="1">
    <citation type="submission" date="2021-10" db="EMBL/GenBank/DDBJ databases">
        <authorList>
            <person name="Criscuolo A."/>
        </authorList>
    </citation>
    <scope>NUCLEOTIDE SEQUENCE</scope>
    <source>
        <strain evidence="1">CIP111885</strain>
    </source>
</reference>
<dbReference type="RefSeq" id="WP_230495136.1">
    <property type="nucleotide sequence ID" value="NZ_CAKJTG010000003.1"/>
</dbReference>
<keyword evidence="2" id="KW-1185">Reference proteome</keyword>
<dbReference type="EMBL" id="CAKJTG010000003">
    <property type="protein sequence ID" value="CAG9606854.1"/>
    <property type="molecule type" value="Genomic_DNA"/>
</dbReference>
<comment type="caution">
    <text evidence="1">The sequence shown here is derived from an EMBL/GenBank/DDBJ whole genome shotgun (WGS) entry which is preliminary data.</text>
</comment>
<sequence length="287" mass="33300">MTHKSGRIEQFESFSSFTTITQFNTHMEMWLATCKHEFSKGELVGLKRLVRFAAKIPGVCNAKIGAVLKAIHDEYEGNGISRSTFKRMIQKAIRLGILTVHETERKNGSQSSNLYIFNCFPKSEPPKEEQMNHHNKTNNLFKTKEIDQKIITRKEASQDEKLTEGSLSKINLDHTYTSDRVPNEFIQLVKVFYSEVKTIEEFWRMTTISACKHGHKEDMGRVIHIAIQSFKQLIRKMKLGRIIKPIAYYYGIMNKKFGELFFEECLELGINDEENLFDDFILPGFLD</sequence>
<dbReference type="Proteomes" id="UP000789845">
    <property type="component" value="Unassembled WGS sequence"/>
</dbReference>
<gene>
    <name evidence="1" type="ORF">NEOCIP111885_00542</name>
</gene>
<evidence type="ECO:0008006" key="3">
    <source>
        <dbReference type="Google" id="ProtNLM"/>
    </source>
</evidence>
<organism evidence="1 2">
    <name type="scientific">Pseudoneobacillus rhizosphaerae</name>
    <dbReference type="NCBI Taxonomy" id="2880968"/>
    <lineage>
        <taxon>Bacteria</taxon>
        <taxon>Bacillati</taxon>
        <taxon>Bacillota</taxon>
        <taxon>Bacilli</taxon>
        <taxon>Bacillales</taxon>
        <taxon>Bacillaceae</taxon>
        <taxon>Pseudoneobacillus</taxon>
    </lineage>
</organism>
<evidence type="ECO:0000313" key="2">
    <source>
        <dbReference type="Proteomes" id="UP000789845"/>
    </source>
</evidence>